<evidence type="ECO:0000256" key="1">
    <source>
        <dbReference type="SAM" id="Phobius"/>
    </source>
</evidence>
<organism evidence="2 3">
    <name type="scientific">Croceibacterium selenioxidans</name>
    <dbReference type="NCBI Taxonomy" id="2838833"/>
    <lineage>
        <taxon>Bacteria</taxon>
        <taxon>Pseudomonadati</taxon>
        <taxon>Pseudomonadota</taxon>
        <taxon>Alphaproteobacteria</taxon>
        <taxon>Sphingomonadales</taxon>
        <taxon>Erythrobacteraceae</taxon>
        <taxon>Croceibacterium</taxon>
    </lineage>
</organism>
<feature type="transmembrane region" description="Helical" evidence="1">
    <location>
        <begin position="157"/>
        <end position="175"/>
    </location>
</feature>
<gene>
    <name evidence="2" type="ORF">KK137_00985</name>
</gene>
<dbReference type="Proteomes" id="UP000811255">
    <property type="component" value="Unassembled WGS sequence"/>
</dbReference>
<proteinExistence type="predicted"/>
<feature type="transmembrane region" description="Helical" evidence="1">
    <location>
        <begin position="89"/>
        <end position="111"/>
    </location>
</feature>
<feature type="transmembrane region" description="Helical" evidence="1">
    <location>
        <begin position="187"/>
        <end position="202"/>
    </location>
</feature>
<feature type="transmembrane region" description="Helical" evidence="1">
    <location>
        <begin position="55"/>
        <end position="77"/>
    </location>
</feature>
<keyword evidence="1" id="KW-1133">Transmembrane helix</keyword>
<keyword evidence="1" id="KW-0812">Transmembrane</keyword>
<feature type="transmembrane region" description="Helical" evidence="1">
    <location>
        <begin position="21"/>
        <end position="43"/>
    </location>
</feature>
<sequence>MTASVAAATLTPVGSRFRPSFYFWMTLAMCLFVFAGFGLHSFLPALQGNFPPAPPIVHLHGMVFVAWMLLLLVQSALVCSGNAKLHRALGIWGIAQGTATILIGLLMQLIASGRGHAAGRPAGTDGLYLGLLAFLGFALMFALAIGNRTRPDVHRRMILFAMLPVIPPGVNRFWANVLGLDDPVPTFWLYLTLWSMAAAILLQERRTTGRIGALSLLGAGWIVAEGALHEAVVASPYFERVAAVILGLVHYR</sequence>
<feature type="transmembrane region" description="Helical" evidence="1">
    <location>
        <begin position="126"/>
        <end position="145"/>
    </location>
</feature>
<keyword evidence="1" id="KW-0472">Membrane</keyword>
<name>A0ABS5W3C6_9SPHN</name>
<dbReference type="EMBL" id="JAHFVK010000001">
    <property type="protein sequence ID" value="MBT2132894.1"/>
    <property type="molecule type" value="Genomic_DNA"/>
</dbReference>
<protein>
    <submittedName>
        <fullName evidence="2">Uncharacterized protein</fullName>
    </submittedName>
</protein>
<keyword evidence="3" id="KW-1185">Reference proteome</keyword>
<evidence type="ECO:0000313" key="3">
    <source>
        <dbReference type="Proteomes" id="UP000811255"/>
    </source>
</evidence>
<reference evidence="2 3" key="1">
    <citation type="submission" date="2021-05" db="EMBL/GenBank/DDBJ databases">
        <title>Croceibacterium sp. LX-88 genome sequence.</title>
        <authorList>
            <person name="Luo X."/>
        </authorList>
    </citation>
    <scope>NUCLEOTIDE SEQUENCE [LARGE SCALE GENOMIC DNA]</scope>
    <source>
        <strain evidence="2 3">LX-88</strain>
    </source>
</reference>
<dbReference type="RefSeq" id="WP_214534083.1">
    <property type="nucleotide sequence ID" value="NZ_JAHFVK010000001.1"/>
</dbReference>
<comment type="caution">
    <text evidence="2">The sequence shown here is derived from an EMBL/GenBank/DDBJ whole genome shotgun (WGS) entry which is preliminary data.</text>
</comment>
<accession>A0ABS5W3C6</accession>
<evidence type="ECO:0000313" key="2">
    <source>
        <dbReference type="EMBL" id="MBT2132894.1"/>
    </source>
</evidence>